<protein>
    <submittedName>
        <fullName evidence="1">Uncharacterized protein</fullName>
    </submittedName>
</protein>
<dbReference type="AlphaFoldDB" id="A0A1G5WHX0"/>
<organism evidence="1 2">
    <name type="scientific">Methanobrevibacter millerae</name>
    <dbReference type="NCBI Taxonomy" id="230361"/>
    <lineage>
        <taxon>Archaea</taxon>
        <taxon>Methanobacteriati</taxon>
        <taxon>Methanobacteriota</taxon>
        <taxon>Methanomada group</taxon>
        <taxon>Methanobacteria</taxon>
        <taxon>Methanobacteriales</taxon>
        <taxon>Methanobacteriaceae</taxon>
        <taxon>Methanobrevibacter</taxon>
    </lineage>
</organism>
<reference evidence="1 2" key="1">
    <citation type="submission" date="2016-10" db="EMBL/GenBank/DDBJ databases">
        <authorList>
            <person name="Varghese N."/>
            <person name="Submissions S."/>
        </authorList>
    </citation>
    <scope>NUCLEOTIDE SEQUENCE [LARGE SCALE GENOMIC DNA]</scope>
    <source>
        <strain evidence="1 2">DSM 16643</strain>
    </source>
</reference>
<dbReference type="Gene3D" id="3.40.50.300">
    <property type="entry name" value="P-loop containing nucleotide triphosphate hydrolases"/>
    <property type="match status" value="1"/>
</dbReference>
<proteinExistence type="predicted"/>
<dbReference type="InterPro" id="IPR027417">
    <property type="entry name" value="P-loop_NTPase"/>
</dbReference>
<name>A0A1G5WHX0_9EURY</name>
<dbReference type="EMBL" id="FMXB01000010">
    <property type="protein sequence ID" value="SDA57117.1"/>
    <property type="molecule type" value="Genomic_DNA"/>
</dbReference>
<dbReference type="SUPFAM" id="SSF52540">
    <property type="entry name" value="P-loop containing nucleoside triphosphate hydrolases"/>
    <property type="match status" value="1"/>
</dbReference>
<evidence type="ECO:0000313" key="2">
    <source>
        <dbReference type="Proteomes" id="UP000323439"/>
    </source>
</evidence>
<accession>A0A1G5WHX0</accession>
<dbReference type="OrthoDB" id="117727at2157"/>
<keyword evidence="2" id="KW-1185">Reference proteome</keyword>
<sequence>MNYEYILSALKNGIVPENGTREFCLGRDTEISEFERLLSEIDKNEKSYVKFIKGEFGAGKSFFLKVIEEMAYEENFAVSWVTLGNDVRFNKIDVVYRSIVNKLRCKTGTSLDHIIDRWITGLKMMAFEETSDPVKQNNLVKENLYADLANTREHSNAFAVAIENYNRLMNEEDYKTAEYAKAWLRGDGNIPFTEKRKFGVKGDVDKTNALNYLEALSVFVKSIGYSGLVVLFDEAESIMDIPRKDLRNTAYDYIRVMFDNCDLGKFHNSLFVFAGTPPLFDDSKKGIVSYTALHDRIKSMLDTDLTDVRRPIFELKGFTEEDLVEIAGKLMIMHEEAYGWNASDKITPTINDIVAIHINNARLTGGRVTPRTFIRSFVSVLDTVQQNQSFFNDTKQIIELFDEQENTLEDDIDDIFDDDW</sequence>
<gene>
    <name evidence="1" type="ORF">SAMN02910315_01389</name>
</gene>
<dbReference type="Proteomes" id="UP000323439">
    <property type="component" value="Unassembled WGS sequence"/>
</dbReference>
<dbReference type="RefSeq" id="WP_149731938.1">
    <property type="nucleotide sequence ID" value="NZ_FMXB01000010.1"/>
</dbReference>
<dbReference type="InterPro" id="IPR021228">
    <property type="entry name" value="BrxD"/>
</dbReference>
<dbReference type="Pfam" id="PF10923">
    <property type="entry name" value="BrxC_BrxD"/>
    <property type="match status" value="1"/>
</dbReference>
<evidence type="ECO:0000313" key="1">
    <source>
        <dbReference type="EMBL" id="SDA57117.1"/>
    </source>
</evidence>